<dbReference type="Pfam" id="PF10986">
    <property type="entry name" value="ZrgA"/>
    <property type="match status" value="1"/>
</dbReference>
<evidence type="ECO:0000313" key="1">
    <source>
        <dbReference type="EMBL" id="MEJ6498301.1"/>
    </source>
</evidence>
<protein>
    <submittedName>
        <fullName evidence="1">DUF2796 domain-containing protein</fullName>
    </submittedName>
</protein>
<accession>A0ABU8T078</accession>
<reference evidence="1 2" key="1">
    <citation type="submission" date="2023-01" db="EMBL/GenBank/DDBJ databases">
        <title>Trichodesmium-associated heterotrophic epibiont bacteria.</title>
        <authorList>
            <person name="Cleveland C.S."/>
            <person name="Webb E.A."/>
        </authorList>
    </citation>
    <scope>NUCLEOTIDE SEQUENCE [LARGE SCALE GENOMIC DNA]</scope>
    <source>
        <strain evidence="1 2">USCH2</strain>
    </source>
</reference>
<keyword evidence="2" id="KW-1185">Reference proteome</keyword>
<dbReference type="Proteomes" id="UP001377972">
    <property type="component" value="Unassembled WGS sequence"/>
</dbReference>
<dbReference type="RefSeq" id="WP_339982566.1">
    <property type="nucleotide sequence ID" value="NZ_JAQPZS010000027.1"/>
</dbReference>
<proteinExistence type="predicted"/>
<organism evidence="1 2">
    <name type="scientific">Pseudoalteromonas lipolytica</name>
    <dbReference type="NCBI Taxonomy" id="570156"/>
    <lineage>
        <taxon>Bacteria</taxon>
        <taxon>Pseudomonadati</taxon>
        <taxon>Pseudomonadota</taxon>
        <taxon>Gammaproteobacteria</taxon>
        <taxon>Alteromonadales</taxon>
        <taxon>Pseudoalteromonadaceae</taxon>
        <taxon>Pseudoalteromonas</taxon>
    </lineage>
</organism>
<name>A0ABU8T078_9GAMM</name>
<evidence type="ECO:0000313" key="2">
    <source>
        <dbReference type="Proteomes" id="UP001377972"/>
    </source>
</evidence>
<comment type="caution">
    <text evidence="1">The sequence shown here is derived from an EMBL/GenBank/DDBJ whole genome shotgun (WGS) entry which is preliminary data.</text>
</comment>
<sequence length="171" mass="19582">MLDIIKAAKLAMICFMVGCVFSTQGHQHYHHSHGEGELFMVHDKDNLQVKFVLPAGDIFGFEHQPQTAEQKQFIKQTLAQLTDYKQLVTFNAECKPFHSSLENPFEQQTHNSHYDLEIEFSFRCDKPASKVTVSLFAWAKTLSVIKAQWIKEQAQGIAELTAAKPYIEWPL</sequence>
<gene>
    <name evidence="1" type="ORF">PQI24_19890</name>
</gene>
<dbReference type="EMBL" id="JAQPZS010000027">
    <property type="protein sequence ID" value="MEJ6498301.1"/>
    <property type="molecule type" value="Genomic_DNA"/>
</dbReference>
<dbReference type="InterPro" id="IPR021253">
    <property type="entry name" value="ZrgA-like"/>
</dbReference>